<dbReference type="PROSITE" id="PS50977">
    <property type="entry name" value="HTH_TETR_2"/>
    <property type="match status" value="1"/>
</dbReference>
<evidence type="ECO:0000313" key="6">
    <source>
        <dbReference type="EMBL" id="MFC3616095.1"/>
    </source>
</evidence>
<keyword evidence="1" id="KW-0805">Transcription regulation</keyword>
<feature type="non-terminal residue" evidence="6">
    <location>
        <position position="148"/>
    </location>
</feature>
<evidence type="ECO:0000256" key="1">
    <source>
        <dbReference type="ARBA" id="ARBA00023015"/>
    </source>
</evidence>
<dbReference type="PANTHER" id="PTHR30055">
    <property type="entry name" value="HTH-TYPE TRANSCRIPTIONAL REGULATOR RUTR"/>
    <property type="match status" value="1"/>
</dbReference>
<organism evidence="6 7">
    <name type="scientific">Lutimaribacter marinistellae</name>
    <dbReference type="NCBI Taxonomy" id="1820329"/>
    <lineage>
        <taxon>Bacteria</taxon>
        <taxon>Pseudomonadati</taxon>
        <taxon>Pseudomonadota</taxon>
        <taxon>Alphaproteobacteria</taxon>
        <taxon>Rhodobacterales</taxon>
        <taxon>Roseobacteraceae</taxon>
        <taxon>Lutimaribacter</taxon>
    </lineage>
</organism>
<proteinExistence type="predicted"/>
<evidence type="ECO:0000313" key="7">
    <source>
        <dbReference type="Proteomes" id="UP001595629"/>
    </source>
</evidence>
<gene>
    <name evidence="6" type="ORF">ACFORG_20310</name>
</gene>
<reference evidence="7" key="1">
    <citation type="journal article" date="2019" name="Int. J. Syst. Evol. Microbiol.">
        <title>The Global Catalogue of Microorganisms (GCM) 10K type strain sequencing project: providing services to taxonomists for standard genome sequencing and annotation.</title>
        <authorList>
            <consortium name="The Broad Institute Genomics Platform"/>
            <consortium name="The Broad Institute Genome Sequencing Center for Infectious Disease"/>
            <person name="Wu L."/>
            <person name="Ma J."/>
        </authorList>
    </citation>
    <scope>NUCLEOTIDE SEQUENCE [LARGE SCALE GENOMIC DNA]</scope>
    <source>
        <strain evidence="7">KCTC 42911</strain>
    </source>
</reference>
<dbReference type="Proteomes" id="UP001595629">
    <property type="component" value="Unassembled WGS sequence"/>
</dbReference>
<dbReference type="PANTHER" id="PTHR30055:SF234">
    <property type="entry name" value="HTH-TYPE TRANSCRIPTIONAL REGULATOR BETI"/>
    <property type="match status" value="1"/>
</dbReference>
<name>A0ABV7TL98_9RHOB</name>
<comment type="caution">
    <text evidence="6">The sequence shown here is derived from an EMBL/GenBank/DDBJ whole genome shotgun (WGS) entry which is preliminary data.</text>
</comment>
<protein>
    <submittedName>
        <fullName evidence="6">TetR/AcrR family transcriptional regulator</fullName>
    </submittedName>
</protein>
<dbReference type="Gene3D" id="1.10.357.10">
    <property type="entry name" value="Tetracycline Repressor, domain 2"/>
    <property type="match status" value="1"/>
</dbReference>
<dbReference type="InterPro" id="IPR050109">
    <property type="entry name" value="HTH-type_TetR-like_transc_reg"/>
</dbReference>
<keyword evidence="3" id="KW-0804">Transcription</keyword>
<dbReference type="EMBL" id="JBHRXI010000039">
    <property type="protein sequence ID" value="MFC3616095.1"/>
    <property type="molecule type" value="Genomic_DNA"/>
</dbReference>
<evidence type="ECO:0000256" key="3">
    <source>
        <dbReference type="ARBA" id="ARBA00023163"/>
    </source>
</evidence>
<accession>A0ABV7TL98</accession>
<dbReference type="InterPro" id="IPR001647">
    <property type="entry name" value="HTH_TetR"/>
</dbReference>
<keyword evidence="7" id="KW-1185">Reference proteome</keyword>
<sequence>MDKKIESYIPERVTHLLQDLVVQRPVAKETRGLSSGDSTRRRILDTAFSLFIGTRAEDYTMRNLANALDMRVGNLTYHYKTKSELLNSLVRDQLANYAEDILMCLQMSEATPQAALDRVVTLLVQDLRRAEIAFFPQLWARSLNDDAA</sequence>
<keyword evidence="2 4" id="KW-0238">DNA-binding</keyword>
<dbReference type="InterPro" id="IPR009057">
    <property type="entry name" value="Homeodomain-like_sf"/>
</dbReference>
<evidence type="ECO:0000256" key="2">
    <source>
        <dbReference type="ARBA" id="ARBA00023125"/>
    </source>
</evidence>
<dbReference type="RefSeq" id="WP_386737397.1">
    <property type="nucleotide sequence ID" value="NZ_JBHRXI010000039.1"/>
</dbReference>
<feature type="domain" description="HTH tetR-type" evidence="5">
    <location>
        <begin position="37"/>
        <end position="97"/>
    </location>
</feature>
<evidence type="ECO:0000259" key="5">
    <source>
        <dbReference type="PROSITE" id="PS50977"/>
    </source>
</evidence>
<dbReference type="SUPFAM" id="SSF46689">
    <property type="entry name" value="Homeodomain-like"/>
    <property type="match status" value="1"/>
</dbReference>
<evidence type="ECO:0000256" key="4">
    <source>
        <dbReference type="PROSITE-ProRule" id="PRU00335"/>
    </source>
</evidence>
<feature type="DNA-binding region" description="H-T-H motif" evidence="4">
    <location>
        <begin position="60"/>
        <end position="79"/>
    </location>
</feature>